<dbReference type="OrthoDB" id="10346097at2759"/>
<dbReference type="AlphaFoldDB" id="A0A2G5UHF5"/>
<protein>
    <submittedName>
        <fullName evidence="3">Uncharacterized protein</fullName>
    </submittedName>
</protein>
<gene>
    <name evidence="3" type="primary">Cnig_chr_III.g10663</name>
    <name evidence="3" type="ORF">B9Z55_010663</name>
</gene>
<keyword evidence="4" id="KW-1185">Reference proteome</keyword>
<keyword evidence="2" id="KW-1133">Transmembrane helix</keyword>
<sequence length="212" mass="24561">MSSIESESETENGSEIIDIEESNVPQRERTRAEISGDFDLGQVREAESRHLQDIVVWMKIGTEASIMFDSVLLIICFFLQKWFHHALVELSIILSTTLLATHSLIFLFHLYRLRTIALIDYKEINIQKINISEDKNARLFVLRFFAFLLQVILVFVIVGPQYPVLVVFISIGIWAYNCSYFYVMLVNRNWIQSLIKELPALVVADEEQDSNQ</sequence>
<evidence type="ECO:0000256" key="2">
    <source>
        <dbReference type="SAM" id="Phobius"/>
    </source>
</evidence>
<evidence type="ECO:0000313" key="4">
    <source>
        <dbReference type="Proteomes" id="UP000230233"/>
    </source>
</evidence>
<feature type="transmembrane region" description="Helical" evidence="2">
    <location>
        <begin position="164"/>
        <end position="186"/>
    </location>
</feature>
<feature type="transmembrane region" description="Helical" evidence="2">
    <location>
        <begin position="90"/>
        <end position="111"/>
    </location>
</feature>
<keyword evidence="2" id="KW-0812">Transmembrane</keyword>
<proteinExistence type="predicted"/>
<comment type="caution">
    <text evidence="3">The sequence shown here is derived from an EMBL/GenBank/DDBJ whole genome shotgun (WGS) entry which is preliminary data.</text>
</comment>
<keyword evidence="2" id="KW-0472">Membrane</keyword>
<accession>A0A2G5UHF5</accession>
<feature type="region of interest" description="Disordered" evidence="1">
    <location>
        <begin position="1"/>
        <end position="27"/>
    </location>
</feature>
<name>A0A2G5UHF5_9PELO</name>
<dbReference type="Proteomes" id="UP000230233">
    <property type="component" value="Chromosome III"/>
</dbReference>
<evidence type="ECO:0000313" key="3">
    <source>
        <dbReference type="EMBL" id="PIC38761.1"/>
    </source>
</evidence>
<feature type="compositionally biased region" description="Acidic residues" evidence="1">
    <location>
        <begin position="1"/>
        <end position="21"/>
    </location>
</feature>
<dbReference type="EMBL" id="PDUG01000003">
    <property type="protein sequence ID" value="PIC38761.1"/>
    <property type="molecule type" value="Genomic_DNA"/>
</dbReference>
<organism evidence="3 4">
    <name type="scientific">Caenorhabditis nigoni</name>
    <dbReference type="NCBI Taxonomy" id="1611254"/>
    <lineage>
        <taxon>Eukaryota</taxon>
        <taxon>Metazoa</taxon>
        <taxon>Ecdysozoa</taxon>
        <taxon>Nematoda</taxon>
        <taxon>Chromadorea</taxon>
        <taxon>Rhabditida</taxon>
        <taxon>Rhabditina</taxon>
        <taxon>Rhabditomorpha</taxon>
        <taxon>Rhabditoidea</taxon>
        <taxon>Rhabditidae</taxon>
        <taxon>Peloderinae</taxon>
        <taxon>Caenorhabditis</taxon>
    </lineage>
</organism>
<evidence type="ECO:0000256" key="1">
    <source>
        <dbReference type="SAM" id="MobiDB-lite"/>
    </source>
</evidence>
<feature type="transmembrane region" description="Helical" evidence="2">
    <location>
        <begin position="140"/>
        <end position="158"/>
    </location>
</feature>
<reference evidence="4" key="1">
    <citation type="submission" date="2017-10" db="EMBL/GenBank/DDBJ databases">
        <title>Rapid genome shrinkage in a self-fertile nematode reveals novel sperm competition proteins.</title>
        <authorList>
            <person name="Yin D."/>
            <person name="Schwarz E.M."/>
            <person name="Thomas C.G."/>
            <person name="Felde R.L."/>
            <person name="Korf I.F."/>
            <person name="Cutter A.D."/>
            <person name="Schartner C.M."/>
            <person name="Ralston E.J."/>
            <person name="Meyer B.J."/>
            <person name="Haag E.S."/>
        </authorList>
    </citation>
    <scope>NUCLEOTIDE SEQUENCE [LARGE SCALE GENOMIC DNA]</scope>
    <source>
        <strain evidence="4">JU1422</strain>
    </source>
</reference>